<dbReference type="NCBIfam" id="TIGR00224">
    <property type="entry name" value="pckA"/>
    <property type="match status" value="1"/>
</dbReference>
<dbReference type="Gene3D" id="3.90.228.20">
    <property type="match status" value="1"/>
</dbReference>
<evidence type="ECO:0000256" key="10">
    <source>
        <dbReference type="SAM" id="MobiDB-lite"/>
    </source>
</evidence>
<dbReference type="PROSITE" id="PS00532">
    <property type="entry name" value="PEPCK_ATP"/>
    <property type="match status" value="1"/>
</dbReference>
<comment type="catalytic activity">
    <reaction evidence="9">
        <text>oxaloacetate + ATP = phosphoenolpyruvate + ADP + CO2</text>
        <dbReference type="Rhea" id="RHEA:18617"/>
        <dbReference type="ChEBI" id="CHEBI:16452"/>
        <dbReference type="ChEBI" id="CHEBI:16526"/>
        <dbReference type="ChEBI" id="CHEBI:30616"/>
        <dbReference type="ChEBI" id="CHEBI:58702"/>
        <dbReference type="ChEBI" id="CHEBI:456216"/>
        <dbReference type="EC" id="4.1.1.49"/>
    </reaction>
</comment>
<keyword evidence="4" id="KW-0312">Gluconeogenesis</keyword>
<dbReference type="EMBL" id="JBGBPQ010000005">
    <property type="protein sequence ID" value="KAL1523913.1"/>
    <property type="molecule type" value="Genomic_DNA"/>
</dbReference>
<dbReference type="Gene3D" id="3.40.449.10">
    <property type="entry name" value="Phosphoenolpyruvate Carboxykinase, domain 1"/>
    <property type="match status" value="1"/>
</dbReference>
<organism evidence="11 12">
    <name type="scientific">Prymnesium parvum</name>
    <name type="common">Toxic golden alga</name>
    <dbReference type="NCBI Taxonomy" id="97485"/>
    <lineage>
        <taxon>Eukaryota</taxon>
        <taxon>Haptista</taxon>
        <taxon>Haptophyta</taxon>
        <taxon>Prymnesiophyceae</taxon>
        <taxon>Prymnesiales</taxon>
        <taxon>Prymnesiaceae</taxon>
        <taxon>Prymnesium</taxon>
    </lineage>
</organism>
<evidence type="ECO:0000256" key="7">
    <source>
        <dbReference type="ARBA" id="ARBA00022840"/>
    </source>
</evidence>
<evidence type="ECO:0000256" key="1">
    <source>
        <dbReference type="ARBA" id="ARBA00004742"/>
    </source>
</evidence>
<dbReference type="NCBIfam" id="NF006821">
    <property type="entry name" value="PRK09344.1-3"/>
    <property type="match status" value="1"/>
</dbReference>
<dbReference type="SUPFAM" id="SSF53795">
    <property type="entry name" value="PEP carboxykinase-like"/>
    <property type="match status" value="1"/>
</dbReference>
<dbReference type="FunFam" id="2.170.8.10:FF:000001">
    <property type="entry name" value="Phosphoenolpyruvate carboxykinase (ATP)"/>
    <property type="match status" value="1"/>
</dbReference>
<evidence type="ECO:0000256" key="8">
    <source>
        <dbReference type="ARBA" id="ARBA00023239"/>
    </source>
</evidence>
<dbReference type="PIRSF" id="PIRSF006294">
    <property type="entry name" value="PEP_crbxkin"/>
    <property type="match status" value="1"/>
</dbReference>
<evidence type="ECO:0000256" key="6">
    <source>
        <dbReference type="ARBA" id="ARBA00022793"/>
    </source>
</evidence>
<dbReference type="CDD" id="cd00484">
    <property type="entry name" value="PEPCK_ATP"/>
    <property type="match status" value="1"/>
</dbReference>
<evidence type="ECO:0000256" key="5">
    <source>
        <dbReference type="ARBA" id="ARBA00022741"/>
    </source>
</evidence>
<evidence type="ECO:0000313" key="11">
    <source>
        <dbReference type="EMBL" id="KAL1523913.1"/>
    </source>
</evidence>
<proteinExistence type="inferred from homology"/>
<keyword evidence="7" id="KW-0067">ATP-binding</keyword>
<dbReference type="InterPro" id="IPR015994">
    <property type="entry name" value="PEPCK_ATP_CS"/>
</dbReference>
<feature type="region of interest" description="Disordered" evidence="10">
    <location>
        <begin position="1"/>
        <end position="21"/>
    </location>
</feature>
<dbReference type="Gene3D" id="2.170.8.10">
    <property type="entry name" value="Phosphoenolpyruvate Carboxykinase, domain 2"/>
    <property type="match status" value="1"/>
</dbReference>
<dbReference type="InterPro" id="IPR013035">
    <property type="entry name" value="PEP_carboxykinase_C"/>
</dbReference>
<comment type="similarity">
    <text evidence="2">Belongs to the phosphoenolpyruvate carboxykinase (ATP) family.</text>
</comment>
<keyword evidence="8" id="KW-0456">Lyase</keyword>
<dbReference type="InterPro" id="IPR008210">
    <property type="entry name" value="PEP_carboxykinase_N"/>
</dbReference>
<comment type="caution">
    <text evidence="11">The sequence shown here is derived from an EMBL/GenBank/DDBJ whole genome shotgun (WGS) entry which is preliminary data.</text>
</comment>
<gene>
    <name evidence="11" type="ORF">AB1Y20_018832</name>
</gene>
<keyword evidence="5" id="KW-0547">Nucleotide-binding</keyword>
<dbReference type="SUPFAM" id="SSF68923">
    <property type="entry name" value="PEP carboxykinase N-terminal domain"/>
    <property type="match status" value="1"/>
</dbReference>
<dbReference type="EC" id="4.1.1.49" evidence="3"/>
<dbReference type="GO" id="GO:0005829">
    <property type="term" value="C:cytosol"/>
    <property type="evidence" value="ECO:0007669"/>
    <property type="project" value="TreeGrafter"/>
</dbReference>
<dbReference type="Pfam" id="PF01293">
    <property type="entry name" value="PEPCK_ATP"/>
    <property type="match status" value="1"/>
</dbReference>
<dbReference type="PANTHER" id="PTHR30031">
    <property type="entry name" value="PHOSPHOENOLPYRUVATE CARBOXYKINASE ATP"/>
    <property type="match status" value="1"/>
</dbReference>
<dbReference type="InterPro" id="IPR001272">
    <property type="entry name" value="PEP_carboxykinase_ATP"/>
</dbReference>
<name>A0AB34JSS8_PRYPA</name>
<sequence length="584" mass="64772">MTKPIAKPDSAPALSHKQKVEEDVRRLLSGTHTSDVAPEVSEAHALSRSNQFAADEDIKHCNSEIVYQASPPVLVEAALQNEKGSFLTATGALSVRSGAKTGRSPKDKRVVVEPGSEANVWWGPVNIKLNEQSYMINRERAIDYLNTRERIYVVDGYAGWDPAFRVRVRVICVRAYHALFMRNMLVVPPEEDLVDFVPDMIIFNAGGFPANRYVEGMTSSCSVDLHLGRYSKRFGHRWSEMVILGTQYAGEMKKGVLTLMMYLMPLRNQLCLHSSANEGEDGNVTVFFGLSGTGKTTLSADPRRKLIGDDEHVWTDKGVFNVEGGCYAKCIALTEENEPDIYRAIRFGAVVENVVFEDESRQIDFNDISITENTRCAYPLDFIQNAKLPALGGHPTNVILLTCDGYGVLPPVSKLTREQVIYHFISGYTSKMAGTEEGITKPVAAFSACYGEPFLVWHPVKYATMLADRLQQHNATAWLLNTGWVGGTKGKRCPLKYTRAIVDAIHSGDLLKSEFEMDPVFRLLYPKSCPNVPDAILNPSTSWADQDDFKKTQRDLAGLFDKNFSKYASEVSAEVIAEGPGMSA</sequence>
<protein>
    <recommendedName>
        <fullName evidence="3">phosphoenolpyruvate carboxykinase (ATP)</fullName>
        <ecNumber evidence="3">4.1.1.49</ecNumber>
    </recommendedName>
</protein>
<evidence type="ECO:0000256" key="9">
    <source>
        <dbReference type="ARBA" id="ARBA00047371"/>
    </source>
</evidence>
<dbReference type="GO" id="GO:0005524">
    <property type="term" value="F:ATP binding"/>
    <property type="evidence" value="ECO:0007669"/>
    <property type="project" value="UniProtKB-KW"/>
</dbReference>
<dbReference type="Proteomes" id="UP001515480">
    <property type="component" value="Unassembled WGS sequence"/>
</dbReference>
<comment type="pathway">
    <text evidence="1">Carbohydrate biosynthesis; gluconeogenesis.</text>
</comment>
<dbReference type="HAMAP" id="MF_00453">
    <property type="entry name" value="PEPCK_ATP"/>
    <property type="match status" value="1"/>
</dbReference>
<dbReference type="GO" id="GO:0006094">
    <property type="term" value="P:gluconeogenesis"/>
    <property type="evidence" value="ECO:0007669"/>
    <property type="project" value="UniProtKB-KW"/>
</dbReference>
<dbReference type="PANTHER" id="PTHR30031:SF0">
    <property type="entry name" value="PHOSPHOENOLPYRUVATE CARBOXYKINASE (ATP)"/>
    <property type="match status" value="1"/>
</dbReference>
<accession>A0AB34JSS8</accession>
<keyword evidence="12" id="KW-1185">Reference proteome</keyword>
<reference evidence="11 12" key="1">
    <citation type="journal article" date="2024" name="Science">
        <title>Giant polyketide synthase enzymes in the biosynthesis of giant marine polyether toxins.</title>
        <authorList>
            <person name="Fallon T.R."/>
            <person name="Shende V.V."/>
            <person name="Wierzbicki I.H."/>
            <person name="Pendleton A.L."/>
            <person name="Watervoot N.F."/>
            <person name="Auber R.P."/>
            <person name="Gonzalez D.J."/>
            <person name="Wisecaver J.H."/>
            <person name="Moore B.S."/>
        </authorList>
    </citation>
    <scope>NUCLEOTIDE SEQUENCE [LARGE SCALE GENOMIC DNA]</scope>
    <source>
        <strain evidence="11 12">12B1</strain>
    </source>
</reference>
<evidence type="ECO:0000256" key="4">
    <source>
        <dbReference type="ARBA" id="ARBA00022432"/>
    </source>
</evidence>
<evidence type="ECO:0000256" key="2">
    <source>
        <dbReference type="ARBA" id="ARBA00006052"/>
    </source>
</evidence>
<dbReference type="AlphaFoldDB" id="A0AB34JSS8"/>
<evidence type="ECO:0000256" key="3">
    <source>
        <dbReference type="ARBA" id="ARBA00012363"/>
    </source>
</evidence>
<dbReference type="NCBIfam" id="NF006820">
    <property type="entry name" value="PRK09344.1-2"/>
    <property type="match status" value="1"/>
</dbReference>
<keyword evidence="6" id="KW-0210">Decarboxylase</keyword>
<evidence type="ECO:0000313" key="12">
    <source>
        <dbReference type="Proteomes" id="UP001515480"/>
    </source>
</evidence>
<dbReference type="GO" id="GO:0004612">
    <property type="term" value="F:phosphoenolpyruvate carboxykinase (ATP) activity"/>
    <property type="evidence" value="ECO:0007669"/>
    <property type="project" value="UniProtKB-EC"/>
</dbReference>